<dbReference type="PANTHER" id="PTHR31839">
    <property type="entry name" value="DEHYDRATION-RESPONSIVE ELEMENT-BINDING PROTEIN 1D"/>
    <property type="match status" value="1"/>
</dbReference>
<dbReference type="SMART" id="SM00380">
    <property type="entry name" value="AP2"/>
    <property type="match status" value="1"/>
</dbReference>
<dbReference type="PROSITE" id="PS51032">
    <property type="entry name" value="AP2_ERF"/>
    <property type="match status" value="1"/>
</dbReference>
<keyword evidence="6" id="KW-0539">Nucleus</keyword>
<feature type="compositionally biased region" description="Basic residues" evidence="8">
    <location>
        <begin position="49"/>
        <end position="59"/>
    </location>
</feature>
<name>A0A803LD67_CHEQI</name>
<feature type="compositionally biased region" description="Low complexity" evidence="8">
    <location>
        <begin position="1"/>
        <end position="17"/>
    </location>
</feature>
<proteinExistence type="inferred from homology"/>
<protein>
    <recommendedName>
        <fullName evidence="9">AP2/ERF domain-containing protein</fullName>
    </recommendedName>
</protein>
<evidence type="ECO:0000256" key="5">
    <source>
        <dbReference type="ARBA" id="ARBA00023163"/>
    </source>
</evidence>
<dbReference type="GO" id="GO:0003700">
    <property type="term" value="F:DNA-binding transcription factor activity"/>
    <property type="evidence" value="ECO:0007669"/>
    <property type="project" value="InterPro"/>
</dbReference>
<keyword evidence="2" id="KW-0805">Transcription regulation</keyword>
<gene>
    <name evidence="10" type="primary">LOC110683968</name>
</gene>
<dbReference type="FunFam" id="3.30.730.10:FF:000001">
    <property type="entry name" value="Ethylene-responsive transcription factor 2"/>
    <property type="match status" value="1"/>
</dbReference>
<dbReference type="GO" id="GO:0003677">
    <property type="term" value="F:DNA binding"/>
    <property type="evidence" value="ECO:0007669"/>
    <property type="project" value="UniProtKB-KW"/>
</dbReference>
<evidence type="ECO:0000313" key="10">
    <source>
        <dbReference type="EnsemblPlants" id="AUR62009806-RA:cds"/>
    </source>
</evidence>
<dbReference type="InterPro" id="IPR001471">
    <property type="entry name" value="AP2/ERF_dom"/>
</dbReference>
<evidence type="ECO:0000256" key="8">
    <source>
        <dbReference type="SAM" id="MobiDB-lite"/>
    </source>
</evidence>
<dbReference type="OrthoDB" id="676764at2759"/>
<dbReference type="Pfam" id="PF00847">
    <property type="entry name" value="AP2"/>
    <property type="match status" value="1"/>
</dbReference>
<dbReference type="GO" id="GO:0005634">
    <property type="term" value="C:nucleus"/>
    <property type="evidence" value="ECO:0007669"/>
    <property type="project" value="UniProtKB-SubCell"/>
</dbReference>
<dbReference type="SUPFAM" id="SSF54171">
    <property type="entry name" value="DNA-binding domain"/>
    <property type="match status" value="1"/>
</dbReference>
<dbReference type="Proteomes" id="UP000596660">
    <property type="component" value="Unplaced"/>
</dbReference>
<feature type="domain" description="AP2/ERF" evidence="9">
    <location>
        <begin position="66"/>
        <end position="123"/>
    </location>
</feature>
<dbReference type="CDD" id="cd00018">
    <property type="entry name" value="AP2"/>
    <property type="match status" value="1"/>
</dbReference>
<evidence type="ECO:0000256" key="3">
    <source>
        <dbReference type="ARBA" id="ARBA00023125"/>
    </source>
</evidence>
<keyword evidence="3" id="KW-0238">DNA-binding</keyword>
<dbReference type="Gramene" id="AUR62009806-RA">
    <property type="protein sequence ID" value="AUR62009806-RA:cds"/>
    <property type="gene ID" value="AUR62009806"/>
</dbReference>
<feature type="compositionally biased region" description="Polar residues" evidence="8">
    <location>
        <begin position="25"/>
        <end position="43"/>
    </location>
</feature>
<reference evidence="10" key="2">
    <citation type="submission" date="2021-03" db="UniProtKB">
        <authorList>
            <consortium name="EnsemblPlants"/>
        </authorList>
    </citation>
    <scope>IDENTIFICATION</scope>
</reference>
<dbReference type="InterPro" id="IPR036955">
    <property type="entry name" value="AP2/ERF_dom_sf"/>
</dbReference>
<keyword evidence="4" id="KW-0010">Activator</keyword>
<evidence type="ECO:0000256" key="6">
    <source>
        <dbReference type="ARBA" id="ARBA00023242"/>
    </source>
</evidence>
<dbReference type="GeneID" id="110683968"/>
<dbReference type="KEGG" id="cqi:110683968"/>
<dbReference type="InterPro" id="IPR045277">
    <property type="entry name" value="DRE1A-I"/>
</dbReference>
<dbReference type="EnsemblPlants" id="AUR62009806-RA">
    <property type="protein sequence ID" value="AUR62009806-RA:cds"/>
    <property type="gene ID" value="AUR62009806"/>
</dbReference>
<comment type="similarity">
    <text evidence="7">Belongs to the AP2/ERF transcription factor family. ERF subfamily.</text>
</comment>
<evidence type="ECO:0000313" key="11">
    <source>
        <dbReference type="Proteomes" id="UP000596660"/>
    </source>
</evidence>
<dbReference type="InterPro" id="IPR016177">
    <property type="entry name" value="DNA-bd_dom_sf"/>
</dbReference>
<sequence>MNPQISSQVPYSPPSSSGESDDITSLDSPSFQSAPPLSTSLSGEATCPPHKRKAGRKKFKETCHPIFRGVRERDGGKWVCEVREPNKKSRIWLGTYPTAELPARAHDVATLALRGDKASLNFPDSAWLAPRAKSSSAQDIRLAALQATRSDLGSSSPYEGCKSEDMGEKSSMSFESKELLFIDEEVIYNMPAFIDSMAAGMLLTPPSLKRGVNWDEMEEDEANCHIDLNLWQ</sequence>
<dbReference type="AlphaFoldDB" id="A0A803LD67"/>
<evidence type="ECO:0000256" key="2">
    <source>
        <dbReference type="ARBA" id="ARBA00023015"/>
    </source>
</evidence>
<dbReference type="RefSeq" id="XP_021716056.1">
    <property type="nucleotide sequence ID" value="XM_021860364.1"/>
</dbReference>
<organism evidence="10 11">
    <name type="scientific">Chenopodium quinoa</name>
    <name type="common">Quinoa</name>
    <dbReference type="NCBI Taxonomy" id="63459"/>
    <lineage>
        <taxon>Eukaryota</taxon>
        <taxon>Viridiplantae</taxon>
        <taxon>Streptophyta</taxon>
        <taxon>Embryophyta</taxon>
        <taxon>Tracheophyta</taxon>
        <taxon>Spermatophyta</taxon>
        <taxon>Magnoliopsida</taxon>
        <taxon>eudicotyledons</taxon>
        <taxon>Gunneridae</taxon>
        <taxon>Pentapetalae</taxon>
        <taxon>Caryophyllales</taxon>
        <taxon>Chenopodiaceae</taxon>
        <taxon>Chenopodioideae</taxon>
        <taxon>Atripliceae</taxon>
        <taxon>Chenopodium</taxon>
    </lineage>
</organism>
<feature type="region of interest" description="Disordered" evidence="8">
    <location>
        <begin position="1"/>
        <end position="59"/>
    </location>
</feature>
<comment type="subcellular location">
    <subcellularLocation>
        <location evidence="1">Nucleus</location>
    </subcellularLocation>
</comment>
<dbReference type="PRINTS" id="PR00367">
    <property type="entry name" value="ETHRSPELEMNT"/>
</dbReference>
<keyword evidence="5" id="KW-0804">Transcription</keyword>
<reference evidence="10" key="1">
    <citation type="journal article" date="2017" name="Nature">
        <title>The genome of Chenopodium quinoa.</title>
        <authorList>
            <person name="Jarvis D.E."/>
            <person name="Ho Y.S."/>
            <person name="Lightfoot D.J."/>
            <person name="Schmoeckel S.M."/>
            <person name="Li B."/>
            <person name="Borm T.J.A."/>
            <person name="Ohyanagi H."/>
            <person name="Mineta K."/>
            <person name="Michell C.T."/>
            <person name="Saber N."/>
            <person name="Kharbatia N.M."/>
            <person name="Rupper R.R."/>
            <person name="Sharp A.R."/>
            <person name="Dally N."/>
            <person name="Boughton B.A."/>
            <person name="Woo Y.H."/>
            <person name="Gao G."/>
            <person name="Schijlen E.G.W.M."/>
            <person name="Guo X."/>
            <person name="Momin A.A."/>
            <person name="Negrao S."/>
            <person name="Al-Babili S."/>
            <person name="Gehring C."/>
            <person name="Roessner U."/>
            <person name="Jung C."/>
            <person name="Murphy K."/>
            <person name="Arold S.T."/>
            <person name="Gojobori T."/>
            <person name="van der Linden C.G."/>
            <person name="van Loo E.N."/>
            <person name="Jellen E.N."/>
            <person name="Maughan P.J."/>
            <person name="Tester M."/>
        </authorList>
    </citation>
    <scope>NUCLEOTIDE SEQUENCE [LARGE SCALE GENOMIC DNA]</scope>
    <source>
        <strain evidence="10">cv. PI 614886</strain>
    </source>
</reference>
<dbReference type="Gene3D" id="3.30.730.10">
    <property type="entry name" value="AP2/ERF domain"/>
    <property type="match status" value="1"/>
</dbReference>
<accession>A0A803LD67</accession>
<evidence type="ECO:0000259" key="9">
    <source>
        <dbReference type="PROSITE" id="PS51032"/>
    </source>
</evidence>
<dbReference type="OMA" id="NTNDNEW"/>
<evidence type="ECO:0000256" key="1">
    <source>
        <dbReference type="ARBA" id="ARBA00004123"/>
    </source>
</evidence>
<keyword evidence="11" id="KW-1185">Reference proteome</keyword>
<evidence type="ECO:0000256" key="7">
    <source>
        <dbReference type="ARBA" id="ARBA00024343"/>
    </source>
</evidence>
<dbReference type="PANTHER" id="PTHR31839:SF42">
    <property type="entry name" value="DEHYDRATION-RESPONSIVE ELEMENT-BINDING PROTEIN 1F"/>
    <property type="match status" value="1"/>
</dbReference>
<evidence type="ECO:0000256" key="4">
    <source>
        <dbReference type="ARBA" id="ARBA00023159"/>
    </source>
</evidence>